<dbReference type="InterPro" id="IPR001623">
    <property type="entry name" value="DnaJ_domain"/>
</dbReference>
<dbReference type="InterPro" id="IPR018253">
    <property type="entry name" value="DnaJ_domain_CS"/>
</dbReference>
<keyword evidence="4" id="KW-1185">Reference proteome</keyword>
<name>A0AAD3T4C8_NEPGR</name>
<dbReference type="CDD" id="cd06257">
    <property type="entry name" value="DnaJ"/>
    <property type="match status" value="1"/>
</dbReference>
<dbReference type="PANTHER" id="PTHR45496:SF1">
    <property type="entry name" value="CHAPERONE DNAJ-DOMAIN SUPERFAMILY PROTEIN"/>
    <property type="match status" value="1"/>
</dbReference>
<accession>A0AAD3T4C8</accession>
<protein>
    <recommendedName>
        <fullName evidence="2">J domain-containing protein</fullName>
    </recommendedName>
</protein>
<comment type="caution">
    <text evidence="3">The sequence shown here is derived from an EMBL/GenBank/DDBJ whole genome shotgun (WGS) entry which is preliminary data.</text>
</comment>
<evidence type="ECO:0000313" key="4">
    <source>
        <dbReference type="Proteomes" id="UP001279734"/>
    </source>
</evidence>
<dbReference type="Gene3D" id="1.10.287.110">
    <property type="entry name" value="DnaJ domain"/>
    <property type="match status" value="1"/>
</dbReference>
<sequence length="340" mass="37199">MNKEDAGTTFSASGAAREEAERLLGIAENLLRNRDFSGSREFAILVQETEPLLEGSDQILAIAGVLIAAEKRINNQYDWYSILGVDRRTDDVDLIKKNYRRLALLLHPDKNKFHYSGAAFKLVADAWAVLSDKSKKALYDNELSFSSMVELGRKSAQARFRHPKKLPVRRNPIGDGGSGTAPSAAKYGADAGVAERSGTGSSSQLSSFWTACPYCYIFYEYPIVYEGCCLRCQKCRRAFHAAVIQSFPPVVQGNESYYTCWGFFPLGLSIAKSESGGNPNSGFPNWVPPMFSVVPSATAVSAETEDDISDGNASSELGHGVNTPPGLARGRRRKNPSQQF</sequence>
<dbReference type="InterPro" id="IPR053052">
    <property type="entry name" value="Imprinting_Balance_Reg"/>
</dbReference>
<evidence type="ECO:0000256" key="1">
    <source>
        <dbReference type="SAM" id="MobiDB-lite"/>
    </source>
</evidence>
<dbReference type="EMBL" id="BSYO01000023">
    <property type="protein sequence ID" value="GMH21842.1"/>
    <property type="molecule type" value="Genomic_DNA"/>
</dbReference>
<dbReference type="SMART" id="SM00271">
    <property type="entry name" value="DnaJ"/>
    <property type="match status" value="1"/>
</dbReference>
<organism evidence="3 4">
    <name type="scientific">Nepenthes gracilis</name>
    <name type="common">Slender pitcher plant</name>
    <dbReference type="NCBI Taxonomy" id="150966"/>
    <lineage>
        <taxon>Eukaryota</taxon>
        <taxon>Viridiplantae</taxon>
        <taxon>Streptophyta</taxon>
        <taxon>Embryophyta</taxon>
        <taxon>Tracheophyta</taxon>
        <taxon>Spermatophyta</taxon>
        <taxon>Magnoliopsida</taxon>
        <taxon>eudicotyledons</taxon>
        <taxon>Gunneridae</taxon>
        <taxon>Pentapetalae</taxon>
        <taxon>Caryophyllales</taxon>
        <taxon>Nepenthaceae</taxon>
        <taxon>Nepenthes</taxon>
    </lineage>
</organism>
<proteinExistence type="predicted"/>
<evidence type="ECO:0000259" key="2">
    <source>
        <dbReference type="PROSITE" id="PS50076"/>
    </source>
</evidence>
<dbReference type="Pfam" id="PF00226">
    <property type="entry name" value="DnaJ"/>
    <property type="match status" value="1"/>
</dbReference>
<dbReference type="Proteomes" id="UP001279734">
    <property type="component" value="Unassembled WGS sequence"/>
</dbReference>
<evidence type="ECO:0000313" key="3">
    <source>
        <dbReference type="EMBL" id="GMH21842.1"/>
    </source>
</evidence>
<reference evidence="3" key="1">
    <citation type="submission" date="2023-05" db="EMBL/GenBank/DDBJ databases">
        <title>Nepenthes gracilis genome sequencing.</title>
        <authorList>
            <person name="Fukushima K."/>
        </authorList>
    </citation>
    <scope>NUCLEOTIDE SEQUENCE</scope>
    <source>
        <strain evidence="3">SING2019-196</strain>
    </source>
</reference>
<feature type="domain" description="J" evidence="2">
    <location>
        <begin position="78"/>
        <end position="143"/>
    </location>
</feature>
<gene>
    <name evidence="3" type="ORF">Nepgr_023685</name>
</gene>
<dbReference type="SUPFAM" id="SSF46565">
    <property type="entry name" value="Chaperone J-domain"/>
    <property type="match status" value="1"/>
</dbReference>
<dbReference type="PROSITE" id="PS00636">
    <property type="entry name" value="DNAJ_1"/>
    <property type="match status" value="1"/>
</dbReference>
<dbReference type="PANTHER" id="PTHR45496">
    <property type="entry name" value="CHAPERONE DNAJ-DOMAIN SUPERFAMILY PROTEIN"/>
    <property type="match status" value="1"/>
</dbReference>
<dbReference type="InterPro" id="IPR036869">
    <property type="entry name" value="J_dom_sf"/>
</dbReference>
<feature type="region of interest" description="Disordered" evidence="1">
    <location>
        <begin position="298"/>
        <end position="340"/>
    </location>
</feature>
<dbReference type="AlphaFoldDB" id="A0AAD3T4C8"/>
<dbReference type="PRINTS" id="PR00625">
    <property type="entry name" value="JDOMAIN"/>
</dbReference>
<feature type="compositionally biased region" description="Basic residues" evidence="1">
    <location>
        <begin position="329"/>
        <end position="340"/>
    </location>
</feature>
<dbReference type="PROSITE" id="PS50076">
    <property type="entry name" value="DNAJ_2"/>
    <property type="match status" value="1"/>
</dbReference>